<dbReference type="InterPro" id="IPR014721">
    <property type="entry name" value="Ribsml_uS5_D2-typ_fold_subgr"/>
</dbReference>
<sequence length="285" mass="31267">MEKSVLSQAKVNLFLKVTGRREDGCHHLNSLFQKISLADSITIRTNDSGSIGLKCSDESLPTDERNLIVKAAKMLRYQSGAIAGADIDLIKEIPVGAGLGGGSSDGATTLMTLNEMWGINLSRERLMEIAVEIGADVPFFLGGDLAWVEGTGERLSPLVPQKSFWILLVNPGFHISAGEAYTKSRFNFAKPVNKEKIIEDCLSGDPKRIAKNLHNDLEPWALNNFPVLARLKTEMETTAPKPLGVLMTGSGPTLMAFYETKERCLDARMKLKNDSRFVRVVKTCV</sequence>
<name>A0A3B1CAY9_9ZZZZ</name>
<keyword evidence="6" id="KW-0067">ATP-binding</keyword>
<dbReference type="GO" id="GO:0005524">
    <property type="term" value="F:ATP binding"/>
    <property type="evidence" value="ECO:0007669"/>
    <property type="project" value="UniProtKB-KW"/>
</dbReference>
<keyword evidence="3 10" id="KW-0808">Transferase</keyword>
<evidence type="ECO:0000256" key="1">
    <source>
        <dbReference type="ARBA" id="ARBA00009684"/>
    </source>
</evidence>
<protein>
    <recommendedName>
        <fullName evidence="2">4-(cytidine 5'-diphospho)-2-C-methyl-D-erythritol kinase</fullName>
        <ecNumber evidence="2">2.7.1.148</ecNumber>
    </recommendedName>
    <alternativeName>
        <fullName evidence="7">4-(cytidine-5'-diphospho)-2-C-methyl-D-erythritol kinase</fullName>
    </alternativeName>
</protein>
<dbReference type="GO" id="GO:0016114">
    <property type="term" value="P:terpenoid biosynthetic process"/>
    <property type="evidence" value="ECO:0007669"/>
    <property type="project" value="InterPro"/>
</dbReference>
<evidence type="ECO:0000256" key="2">
    <source>
        <dbReference type="ARBA" id="ARBA00012052"/>
    </source>
</evidence>
<dbReference type="InterPro" id="IPR004424">
    <property type="entry name" value="IspE"/>
</dbReference>
<evidence type="ECO:0000256" key="3">
    <source>
        <dbReference type="ARBA" id="ARBA00022679"/>
    </source>
</evidence>
<feature type="domain" description="GHMP kinase C-terminal" evidence="9">
    <location>
        <begin position="198"/>
        <end position="262"/>
    </location>
</feature>
<dbReference type="SUPFAM" id="SSF55060">
    <property type="entry name" value="GHMP Kinase, C-terminal domain"/>
    <property type="match status" value="1"/>
</dbReference>
<dbReference type="NCBIfam" id="TIGR00154">
    <property type="entry name" value="ispE"/>
    <property type="match status" value="1"/>
</dbReference>
<evidence type="ECO:0000256" key="5">
    <source>
        <dbReference type="ARBA" id="ARBA00022777"/>
    </source>
</evidence>
<dbReference type="EC" id="2.7.1.148" evidence="2"/>
<accession>A0A3B1CAY9</accession>
<evidence type="ECO:0000256" key="6">
    <source>
        <dbReference type="ARBA" id="ARBA00022840"/>
    </source>
</evidence>
<dbReference type="InterPro" id="IPR006204">
    <property type="entry name" value="GHMP_kinase_N_dom"/>
</dbReference>
<evidence type="ECO:0000259" key="8">
    <source>
        <dbReference type="Pfam" id="PF00288"/>
    </source>
</evidence>
<dbReference type="Gene3D" id="3.30.230.10">
    <property type="match status" value="1"/>
</dbReference>
<dbReference type="Pfam" id="PF08544">
    <property type="entry name" value="GHMP_kinases_C"/>
    <property type="match status" value="1"/>
</dbReference>
<feature type="domain" description="GHMP kinase N-terminal" evidence="8">
    <location>
        <begin position="66"/>
        <end position="143"/>
    </location>
</feature>
<dbReference type="SUPFAM" id="SSF54211">
    <property type="entry name" value="Ribosomal protein S5 domain 2-like"/>
    <property type="match status" value="1"/>
</dbReference>
<evidence type="ECO:0000259" key="9">
    <source>
        <dbReference type="Pfam" id="PF08544"/>
    </source>
</evidence>
<dbReference type="InterPro" id="IPR013750">
    <property type="entry name" value="GHMP_kinase_C_dom"/>
</dbReference>
<dbReference type="PANTHER" id="PTHR43527:SF2">
    <property type="entry name" value="4-DIPHOSPHOCYTIDYL-2-C-METHYL-D-ERYTHRITOL KINASE, CHLOROPLASTIC"/>
    <property type="match status" value="1"/>
</dbReference>
<reference evidence="10" key="1">
    <citation type="submission" date="2018-06" db="EMBL/GenBank/DDBJ databases">
        <authorList>
            <person name="Zhirakovskaya E."/>
        </authorList>
    </citation>
    <scope>NUCLEOTIDE SEQUENCE</scope>
</reference>
<evidence type="ECO:0000256" key="7">
    <source>
        <dbReference type="ARBA" id="ARBA00032554"/>
    </source>
</evidence>
<dbReference type="AlphaFoldDB" id="A0A3B1CAY9"/>
<dbReference type="HAMAP" id="MF_00061">
    <property type="entry name" value="IspE"/>
    <property type="match status" value="1"/>
</dbReference>
<proteinExistence type="inferred from homology"/>
<dbReference type="PIRSF" id="PIRSF010376">
    <property type="entry name" value="IspE"/>
    <property type="match status" value="1"/>
</dbReference>
<evidence type="ECO:0000256" key="4">
    <source>
        <dbReference type="ARBA" id="ARBA00022741"/>
    </source>
</evidence>
<organism evidence="10">
    <name type="scientific">hydrothermal vent metagenome</name>
    <dbReference type="NCBI Taxonomy" id="652676"/>
    <lineage>
        <taxon>unclassified sequences</taxon>
        <taxon>metagenomes</taxon>
        <taxon>ecological metagenomes</taxon>
    </lineage>
</organism>
<dbReference type="Gene3D" id="3.30.70.890">
    <property type="entry name" value="GHMP kinase, C-terminal domain"/>
    <property type="match status" value="1"/>
</dbReference>
<evidence type="ECO:0000313" key="10">
    <source>
        <dbReference type="EMBL" id="VAX25352.1"/>
    </source>
</evidence>
<dbReference type="InterPro" id="IPR036554">
    <property type="entry name" value="GHMP_kinase_C_sf"/>
</dbReference>
<dbReference type="InterPro" id="IPR020568">
    <property type="entry name" value="Ribosomal_Su5_D2-typ_SF"/>
</dbReference>
<keyword evidence="5 10" id="KW-0418">Kinase</keyword>
<dbReference type="PANTHER" id="PTHR43527">
    <property type="entry name" value="4-DIPHOSPHOCYTIDYL-2-C-METHYL-D-ERYTHRITOL KINASE, CHLOROPLASTIC"/>
    <property type="match status" value="1"/>
</dbReference>
<keyword evidence="4" id="KW-0547">Nucleotide-binding</keyword>
<dbReference type="EMBL" id="UOGE01000105">
    <property type="protein sequence ID" value="VAX25352.1"/>
    <property type="molecule type" value="Genomic_DNA"/>
</dbReference>
<gene>
    <name evidence="10" type="ORF">MNBD_NITROSPINAE02-683</name>
</gene>
<dbReference type="Pfam" id="PF00288">
    <property type="entry name" value="GHMP_kinases_N"/>
    <property type="match status" value="1"/>
</dbReference>
<dbReference type="GO" id="GO:0050515">
    <property type="term" value="F:4-(cytidine 5'-diphospho)-2-C-methyl-D-erythritol kinase activity"/>
    <property type="evidence" value="ECO:0007669"/>
    <property type="project" value="UniProtKB-EC"/>
</dbReference>
<comment type="similarity">
    <text evidence="1">Belongs to the GHMP kinase family. IspE subfamily.</text>
</comment>